<evidence type="ECO:0000313" key="1">
    <source>
        <dbReference type="EMBL" id="VDC33880.1"/>
    </source>
</evidence>
<reference evidence="1 2" key="1">
    <citation type="submission" date="2018-11" db="EMBL/GenBank/DDBJ databases">
        <authorList>
            <person name="Criscuolo A."/>
        </authorList>
    </citation>
    <scope>NUCLEOTIDE SEQUENCE [LARGE SCALE GENOMIC DNA]</scope>
    <source>
        <strain evidence="1">ACIP111625</strain>
    </source>
</reference>
<evidence type="ECO:0000313" key="2">
    <source>
        <dbReference type="Proteomes" id="UP000277498"/>
    </source>
</evidence>
<dbReference type="AlphaFoldDB" id="A0A3P5XXM1"/>
<accession>A0A3P5XXM1</accession>
<dbReference type="Proteomes" id="UP000277498">
    <property type="component" value="Unassembled WGS sequence"/>
</dbReference>
<protein>
    <submittedName>
        <fullName evidence="1">Uncharacterized protein</fullName>
    </submittedName>
</protein>
<sequence>MNKDRPLIDSDGEVGDLGDSFFATARRGRPALLPGEKKVRMNLMIDADIAAKLNEVGNKSAFVTEALRKALAG</sequence>
<organism evidence="1 2">
    <name type="scientific">Pseudogemmobacter humi</name>
    <dbReference type="NCBI Taxonomy" id="2483812"/>
    <lineage>
        <taxon>Bacteria</taxon>
        <taxon>Pseudomonadati</taxon>
        <taxon>Pseudomonadota</taxon>
        <taxon>Alphaproteobacteria</taxon>
        <taxon>Rhodobacterales</taxon>
        <taxon>Paracoccaceae</taxon>
        <taxon>Pseudogemmobacter</taxon>
    </lineage>
</organism>
<name>A0A3P5XXM1_9RHOB</name>
<proteinExistence type="predicted"/>
<keyword evidence="2" id="KW-1185">Reference proteome</keyword>
<dbReference type="RefSeq" id="WP_020952624.1">
    <property type="nucleotide sequence ID" value="NZ_UXAW01000134.1"/>
</dbReference>
<dbReference type="OrthoDB" id="361944at2"/>
<gene>
    <name evidence="1" type="ORF">XINFAN_04109</name>
</gene>
<dbReference type="EMBL" id="UXAW01000134">
    <property type="protein sequence ID" value="VDC33880.1"/>
    <property type="molecule type" value="Genomic_DNA"/>
</dbReference>